<reference evidence="2" key="1">
    <citation type="submission" date="2020-09" db="EMBL/GenBank/DDBJ databases">
        <title>Novel species in genus Aeromicrobium.</title>
        <authorList>
            <person name="Zhang G."/>
        </authorList>
    </citation>
    <scope>NUCLEOTIDE SEQUENCE</scope>
    <source>
        <strain evidence="2">Zg-636</strain>
    </source>
</reference>
<dbReference type="Proteomes" id="UP000620591">
    <property type="component" value="Unassembled WGS sequence"/>
</dbReference>
<gene>
    <name evidence="2" type="ORF">IBG24_01850</name>
</gene>
<dbReference type="AlphaFoldDB" id="A0A8I0ETD7"/>
<dbReference type="RefSeq" id="WP_187768417.1">
    <property type="nucleotide sequence ID" value="NZ_JACTVM010000001.1"/>
</dbReference>
<name>A0A8I0ETD7_9ACTN</name>
<feature type="region of interest" description="Disordered" evidence="1">
    <location>
        <begin position="129"/>
        <end position="152"/>
    </location>
</feature>
<protein>
    <submittedName>
        <fullName evidence="2">Uncharacterized protein</fullName>
    </submittedName>
</protein>
<evidence type="ECO:0000313" key="3">
    <source>
        <dbReference type="Proteomes" id="UP000620591"/>
    </source>
</evidence>
<evidence type="ECO:0000313" key="2">
    <source>
        <dbReference type="EMBL" id="MBC9225056.1"/>
    </source>
</evidence>
<proteinExistence type="predicted"/>
<comment type="caution">
    <text evidence="2">The sequence shown here is derived from an EMBL/GenBank/DDBJ whole genome shotgun (WGS) entry which is preliminary data.</text>
</comment>
<organism evidence="2 3">
    <name type="scientific">Aeromicrobium senzhongii</name>
    <dbReference type="NCBI Taxonomy" id="2663859"/>
    <lineage>
        <taxon>Bacteria</taxon>
        <taxon>Bacillati</taxon>
        <taxon>Actinomycetota</taxon>
        <taxon>Actinomycetes</taxon>
        <taxon>Propionibacteriales</taxon>
        <taxon>Nocardioidaceae</taxon>
        <taxon>Aeromicrobium</taxon>
    </lineage>
</organism>
<dbReference type="EMBL" id="JACTVM010000001">
    <property type="protein sequence ID" value="MBC9225056.1"/>
    <property type="molecule type" value="Genomic_DNA"/>
</dbReference>
<evidence type="ECO:0000256" key="1">
    <source>
        <dbReference type="SAM" id="MobiDB-lite"/>
    </source>
</evidence>
<accession>A0A8I0ETD7</accession>
<sequence>MASDALEDRPSEAEFDDMVARMHATIRRAMRVESVPWWRRVSRLTTVLSALVATGAVAGGAYAATHLFTPPPPPEVLTGSTVIELDAPAPEDKWLNVQMAYTCKPGERFTLQDGERVIFDEDCDAEYYNTDESMSGSPSDVAATADPGAGKGRAQRGIFKSIPVAEVDGAELVLDSTLSREYRLVAVFSPTAAMTPLVLPGRRADGQTDWATPDYTVNQYGLTVGHPRINTPEDQWPDLIPTTFKGREAYLLGDDVMTARAMNPDQAENDTDRLRREGLIDDEGNLYKKVYAADGTTMLGRLLVGSVSER</sequence>